<dbReference type="SUPFAM" id="SSF50182">
    <property type="entry name" value="Sm-like ribonucleoproteins"/>
    <property type="match status" value="1"/>
</dbReference>
<keyword evidence="5 7" id="KW-1133">Transmembrane helix</keyword>
<dbReference type="Gene3D" id="3.30.70.100">
    <property type="match status" value="1"/>
</dbReference>
<comment type="function">
    <text evidence="7">Mechanosensitive channel that participates in the regulation of osmotic pressure changes within the cell, opening in response to stretch forces in the membrane lipid bilayer, without the need for other proteins. Contributes to normal resistance to hypoosmotic shock. Forms an ion channel of 1.0 nanosiemens conductance with a slight preference for anions.</text>
</comment>
<evidence type="ECO:0000313" key="11">
    <source>
        <dbReference type="EMBL" id="WPC75709.1"/>
    </source>
</evidence>
<feature type="transmembrane region" description="Helical" evidence="7">
    <location>
        <begin position="65"/>
        <end position="96"/>
    </location>
</feature>
<dbReference type="InterPro" id="IPR049142">
    <property type="entry name" value="MS_channel_1st"/>
</dbReference>
<dbReference type="SUPFAM" id="SSF82689">
    <property type="entry name" value="Mechanosensitive channel protein MscS (YggB), C-terminal domain"/>
    <property type="match status" value="1"/>
</dbReference>
<dbReference type="InterPro" id="IPR049278">
    <property type="entry name" value="MS_channel_C"/>
</dbReference>
<dbReference type="PANTHER" id="PTHR30221:SF1">
    <property type="entry name" value="SMALL-CONDUCTANCE MECHANOSENSITIVE CHANNEL"/>
    <property type="match status" value="1"/>
</dbReference>
<sequence>MSLAIVIVVALCSRLIKRGVYRGMLKISNNDEIVARLIANVMAYSLYVFAIVMVLSVFGINTSSLVALLGAAGIAIGLALKDTLSNIAAGIMLLFLKPMKKGEFIEFDKYSATVVDIGLFTSIFETADGVYISSPNSNIWGSTIKNFNRNAKRRLDVTIRIAYKDSIADGFTLLNDIADNTQYILAEPERQLLVHALADNSVNLQLRVWCPSEKYWDVYWDIQKRIKPKQDEMGLTIPFPQQDIYIKR</sequence>
<dbReference type="InterPro" id="IPR011014">
    <property type="entry name" value="MscS_channel_TM-2"/>
</dbReference>
<keyword evidence="3" id="KW-1003">Cell membrane</keyword>
<dbReference type="InterPro" id="IPR010920">
    <property type="entry name" value="LSM_dom_sf"/>
</dbReference>
<comment type="similarity">
    <text evidence="2 7">Belongs to the MscS (TC 1.A.23) family.</text>
</comment>
<dbReference type="Pfam" id="PF21088">
    <property type="entry name" value="MS_channel_1st"/>
    <property type="match status" value="1"/>
</dbReference>
<evidence type="ECO:0000256" key="6">
    <source>
        <dbReference type="ARBA" id="ARBA00023136"/>
    </source>
</evidence>
<dbReference type="InterPro" id="IPR023408">
    <property type="entry name" value="MscS_beta-dom_sf"/>
</dbReference>
<keyword evidence="7" id="KW-0406">Ion transport</keyword>
<comment type="subunit">
    <text evidence="7">Homoheptamer.</text>
</comment>
<name>A0ABZ0QGZ8_9VIBR</name>
<comment type="subcellular location">
    <subcellularLocation>
        <location evidence="7">Cell inner membrane</location>
        <topology evidence="7">Multi-pass membrane protein</topology>
    </subcellularLocation>
    <subcellularLocation>
        <location evidence="1">Cell membrane</location>
        <topology evidence="1">Multi-pass membrane protein</topology>
    </subcellularLocation>
</comment>
<evidence type="ECO:0000259" key="9">
    <source>
        <dbReference type="Pfam" id="PF21082"/>
    </source>
</evidence>
<keyword evidence="12" id="KW-1185">Reference proteome</keyword>
<dbReference type="InterPro" id="IPR011066">
    <property type="entry name" value="MscS_channel_C_sf"/>
</dbReference>
<evidence type="ECO:0000259" key="8">
    <source>
        <dbReference type="Pfam" id="PF00924"/>
    </source>
</evidence>
<dbReference type="Proteomes" id="UP001304071">
    <property type="component" value="Chromosome 2"/>
</dbReference>
<dbReference type="Pfam" id="PF21082">
    <property type="entry name" value="MS_channel_3rd"/>
    <property type="match status" value="1"/>
</dbReference>
<evidence type="ECO:0000259" key="10">
    <source>
        <dbReference type="Pfam" id="PF21088"/>
    </source>
</evidence>
<feature type="domain" description="Mechanosensitive ion channel MscS" evidence="8">
    <location>
        <begin position="82"/>
        <end position="149"/>
    </location>
</feature>
<keyword evidence="7" id="KW-0407">Ion channel</keyword>
<keyword evidence="6 7" id="KW-0472">Membrane</keyword>
<dbReference type="Pfam" id="PF00924">
    <property type="entry name" value="MS_channel_2nd"/>
    <property type="match status" value="1"/>
</dbReference>
<evidence type="ECO:0000256" key="4">
    <source>
        <dbReference type="ARBA" id="ARBA00022692"/>
    </source>
</evidence>
<evidence type="ECO:0000256" key="5">
    <source>
        <dbReference type="ARBA" id="ARBA00022989"/>
    </source>
</evidence>
<accession>A0ABZ0QGZ8</accession>
<evidence type="ECO:0000256" key="3">
    <source>
        <dbReference type="ARBA" id="ARBA00022475"/>
    </source>
</evidence>
<protein>
    <recommendedName>
        <fullName evidence="7">Small-conductance mechanosensitive channel</fullName>
    </recommendedName>
</protein>
<gene>
    <name evidence="11" type="ORF">R8Z52_22570</name>
</gene>
<evidence type="ECO:0000256" key="7">
    <source>
        <dbReference type="RuleBase" id="RU369025"/>
    </source>
</evidence>
<dbReference type="InterPro" id="IPR006685">
    <property type="entry name" value="MscS_channel_2nd"/>
</dbReference>
<dbReference type="Gene3D" id="1.10.287.1260">
    <property type="match status" value="1"/>
</dbReference>
<comment type="caution">
    <text evidence="7">Lacks conserved residue(s) required for the propagation of feature annotation.</text>
</comment>
<keyword evidence="4 7" id="KW-0812">Transmembrane</keyword>
<dbReference type="EMBL" id="CP138204">
    <property type="protein sequence ID" value="WPC75709.1"/>
    <property type="molecule type" value="Genomic_DNA"/>
</dbReference>
<evidence type="ECO:0000313" key="12">
    <source>
        <dbReference type="Proteomes" id="UP001304071"/>
    </source>
</evidence>
<feature type="domain" description="Mechanosensitive ion channel transmembrane helices 2/3" evidence="10">
    <location>
        <begin position="42"/>
        <end position="81"/>
    </location>
</feature>
<keyword evidence="7" id="KW-0813">Transport</keyword>
<dbReference type="Gene3D" id="2.30.30.60">
    <property type="match status" value="1"/>
</dbReference>
<dbReference type="RefSeq" id="WP_315972764.1">
    <property type="nucleotide sequence ID" value="NZ_AP024896.1"/>
</dbReference>
<proteinExistence type="inferred from homology"/>
<dbReference type="InterPro" id="IPR045275">
    <property type="entry name" value="MscS_archaea/bacteria_type"/>
</dbReference>
<evidence type="ECO:0000256" key="2">
    <source>
        <dbReference type="ARBA" id="ARBA00008017"/>
    </source>
</evidence>
<keyword evidence="7" id="KW-0997">Cell inner membrane</keyword>
<reference evidence="11 12" key="1">
    <citation type="submission" date="2023-11" db="EMBL/GenBank/DDBJ databases">
        <title>Plant-associative lifestyle of Vibrio porteresiae and its evolutionary dynamics.</title>
        <authorList>
            <person name="Rameshkumar N."/>
            <person name="Kirti K."/>
        </authorList>
    </citation>
    <scope>NUCLEOTIDE SEQUENCE [LARGE SCALE GENOMIC DNA]</scope>
    <source>
        <strain evidence="11 12">MSSRF30</strain>
    </source>
</reference>
<feature type="transmembrane region" description="Helical" evidence="7">
    <location>
        <begin position="34"/>
        <end position="58"/>
    </location>
</feature>
<organism evidence="11 12">
    <name type="scientific">Vibrio porteresiae DSM 19223</name>
    <dbReference type="NCBI Taxonomy" id="1123496"/>
    <lineage>
        <taxon>Bacteria</taxon>
        <taxon>Pseudomonadati</taxon>
        <taxon>Pseudomonadota</taxon>
        <taxon>Gammaproteobacteria</taxon>
        <taxon>Vibrionales</taxon>
        <taxon>Vibrionaceae</taxon>
        <taxon>Vibrio</taxon>
    </lineage>
</organism>
<feature type="domain" description="Mechanosensitive ion channel MscS C-terminal" evidence="9">
    <location>
        <begin position="157"/>
        <end position="235"/>
    </location>
</feature>
<dbReference type="SUPFAM" id="SSF82861">
    <property type="entry name" value="Mechanosensitive channel protein MscS (YggB), transmembrane region"/>
    <property type="match status" value="1"/>
</dbReference>
<evidence type="ECO:0000256" key="1">
    <source>
        <dbReference type="ARBA" id="ARBA00004651"/>
    </source>
</evidence>
<dbReference type="PANTHER" id="PTHR30221">
    <property type="entry name" value="SMALL-CONDUCTANCE MECHANOSENSITIVE CHANNEL"/>
    <property type="match status" value="1"/>
</dbReference>